<evidence type="ECO:0000313" key="7">
    <source>
        <dbReference type="Proteomes" id="UP001291926"/>
    </source>
</evidence>
<proteinExistence type="inferred from homology"/>
<evidence type="ECO:0000313" key="6">
    <source>
        <dbReference type="EMBL" id="KAK4477242.1"/>
    </source>
</evidence>
<evidence type="ECO:0000256" key="3">
    <source>
        <dbReference type="ARBA" id="ARBA00024018"/>
    </source>
</evidence>
<gene>
    <name evidence="6" type="ORF">RD792_016456</name>
</gene>
<dbReference type="InterPro" id="IPR002938">
    <property type="entry name" value="FAD-bd"/>
</dbReference>
<dbReference type="Proteomes" id="UP001291926">
    <property type="component" value="Unassembled WGS sequence"/>
</dbReference>
<dbReference type="EMBL" id="JAYDYQ010002688">
    <property type="protein sequence ID" value="KAK4477242.1"/>
    <property type="molecule type" value="Genomic_DNA"/>
</dbReference>
<accession>A0ABR0CK80</accession>
<dbReference type="Pfam" id="PF01494">
    <property type="entry name" value="FAD_binding_3"/>
    <property type="match status" value="1"/>
</dbReference>
<protein>
    <recommendedName>
        <fullName evidence="5">FAD-binding domain-containing protein</fullName>
    </recommendedName>
</protein>
<comment type="caution">
    <text evidence="6">The sequence shown here is derived from an EMBL/GenBank/DDBJ whole genome shotgun (WGS) entry which is preliminary data.</text>
</comment>
<feature type="region of interest" description="Disordered" evidence="4">
    <location>
        <begin position="1"/>
        <end position="23"/>
    </location>
</feature>
<sequence length="435" mass="48128">MQKWFSASFGDSENENSIQQTASSSSSMLSDWNSYAVTTEESSSGSGALTDVFDIESAVRSANDTVSDSLRTTGFALVMWTNAWRAIDALGLGEILRSKHNQLTGIVTTSVDSGITTAELPFSALDSQGDHDIRCMNRRLLLETLESELPKGTVRYSSKVVHIEKAGYFNFVHLADGTILKTKILIGCDGVNSVVAKFLGFSKPALAGRSAVRGVVHYEDGHGFEPKLMQFFGNGVRYGIIPCDDQTLYWFFTFSPSADQAKEMEEDPTKMKQFILSKLGKVSDKIKEVVENTQFNNMVLSQLKFRYPWELLWRNISQDNICVAGDALHPMTPDLGQGGCSALEDSIVLARVLAEALKEKSSEENEHRRICEGVEKFAKERRWRGFELISTAYVVGFLQQSNGIVLNFLRNKLAKFLGGLLLKKASFDCGKLNGS</sequence>
<dbReference type="PANTHER" id="PTHR45934">
    <property type="entry name" value="FAD/NAD(P)-BINDING OXIDOREDUCTASE FAMILY PROTEIN"/>
    <property type="match status" value="1"/>
</dbReference>
<evidence type="ECO:0000256" key="2">
    <source>
        <dbReference type="ARBA" id="ARBA00023033"/>
    </source>
</evidence>
<keyword evidence="1" id="KW-0560">Oxidoreductase</keyword>
<comment type="similarity">
    <text evidence="3">Belongs to the 3-hydroxybenzoate 6-hydroxylase family.</text>
</comment>
<dbReference type="InterPro" id="IPR044560">
    <property type="entry name" value="MOase"/>
</dbReference>
<keyword evidence="2" id="KW-0503">Monooxygenase</keyword>
<reference evidence="6 7" key="1">
    <citation type="journal article" date="2023" name="bioRxiv">
        <title>Genome report: Whole genome sequence and annotation of Penstemon davidsonii.</title>
        <authorList>
            <person name="Ostevik K.L."/>
            <person name="Alabady M."/>
            <person name="Zhang M."/>
            <person name="Rausher M.D."/>
        </authorList>
    </citation>
    <scope>NUCLEOTIDE SEQUENCE [LARGE SCALE GENOMIC DNA]</scope>
    <source>
        <strain evidence="6">DNT005</strain>
        <tissue evidence="6">Whole leaf</tissue>
    </source>
</reference>
<dbReference type="PANTHER" id="PTHR45934:SF20">
    <property type="entry name" value="MONOOXYGENASE 2-RELATED"/>
    <property type="match status" value="1"/>
</dbReference>
<evidence type="ECO:0000256" key="1">
    <source>
        <dbReference type="ARBA" id="ARBA00023002"/>
    </source>
</evidence>
<evidence type="ECO:0000256" key="4">
    <source>
        <dbReference type="SAM" id="MobiDB-lite"/>
    </source>
</evidence>
<dbReference type="SUPFAM" id="SSF51905">
    <property type="entry name" value="FAD/NAD(P)-binding domain"/>
    <property type="match status" value="1"/>
</dbReference>
<feature type="domain" description="FAD-binding" evidence="5">
    <location>
        <begin position="180"/>
        <end position="364"/>
    </location>
</feature>
<dbReference type="InterPro" id="IPR036188">
    <property type="entry name" value="FAD/NAD-bd_sf"/>
</dbReference>
<evidence type="ECO:0000259" key="5">
    <source>
        <dbReference type="Pfam" id="PF01494"/>
    </source>
</evidence>
<keyword evidence="7" id="KW-1185">Reference proteome</keyword>
<name>A0ABR0CK80_9LAMI</name>
<dbReference type="Gene3D" id="3.50.50.60">
    <property type="entry name" value="FAD/NAD(P)-binding domain"/>
    <property type="match status" value="1"/>
</dbReference>
<dbReference type="PRINTS" id="PR00420">
    <property type="entry name" value="RNGMNOXGNASE"/>
</dbReference>
<organism evidence="6 7">
    <name type="scientific">Penstemon davidsonii</name>
    <dbReference type="NCBI Taxonomy" id="160366"/>
    <lineage>
        <taxon>Eukaryota</taxon>
        <taxon>Viridiplantae</taxon>
        <taxon>Streptophyta</taxon>
        <taxon>Embryophyta</taxon>
        <taxon>Tracheophyta</taxon>
        <taxon>Spermatophyta</taxon>
        <taxon>Magnoliopsida</taxon>
        <taxon>eudicotyledons</taxon>
        <taxon>Gunneridae</taxon>
        <taxon>Pentapetalae</taxon>
        <taxon>asterids</taxon>
        <taxon>lamiids</taxon>
        <taxon>Lamiales</taxon>
        <taxon>Plantaginaceae</taxon>
        <taxon>Cheloneae</taxon>
        <taxon>Penstemon</taxon>
    </lineage>
</organism>